<dbReference type="AlphaFoldDB" id="A0A316FF90"/>
<evidence type="ECO:0000313" key="5">
    <source>
        <dbReference type="Proteomes" id="UP000245697"/>
    </source>
</evidence>
<organism evidence="4 5">
    <name type="scientific">Actinoplanes xinjiangensis</name>
    <dbReference type="NCBI Taxonomy" id="512350"/>
    <lineage>
        <taxon>Bacteria</taxon>
        <taxon>Bacillati</taxon>
        <taxon>Actinomycetota</taxon>
        <taxon>Actinomycetes</taxon>
        <taxon>Micromonosporales</taxon>
        <taxon>Micromonosporaceae</taxon>
        <taxon>Actinoplanes</taxon>
    </lineage>
</organism>
<dbReference type="GO" id="GO:0033922">
    <property type="term" value="F:peptidoglycan beta-N-acetylmuramidase activity"/>
    <property type="evidence" value="ECO:0007669"/>
    <property type="project" value="InterPro"/>
</dbReference>
<dbReference type="Proteomes" id="UP000245697">
    <property type="component" value="Unassembled WGS sequence"/>
</dbReference>
<feature type="domain" description="Peptidoglycan beta-N-acetylmuramidase NamZ C-terminal" evidence="3">
    <location>
        <begin position="258"/>
        <end position="413"/>
    </location>
</feature>
<comment type="caution">
    <text evidence="4">The sequence shown here is derived from an EMBL/GenBank/DDBJ whole genome shotgun (WGS) entry which is preliminary data.</text>
</comment>
<proteinExistence type="predicted"/>
<dbReference type="PANTHER" id="PTHR42915:SF1">
    <property type="entry name" value="PEPTIDOGLYCAN BETA-N-ACETYLMURAMIDASE NAMZ"/>
    <property type="match status" value="1"/>
</dbReference>
<dbReference type="EMBL" id="QGGR01000007">
    <property type="protein sequence ID" value="PWK47568.1"/>
    <property type="molecule type" value="Genomic_DNA"/>
</dbReference>
<dbReference type="RefSeq" id="WP_109593673.1">
    <property type="nucleotide sequence ID" value="NZ_BONA01000044.1"/>
</dbReference>
<evidence type="ECO:0000259" key="2">
    <source>
        <dbReference type="Pfam" id="PF07075"/>
    </source>
</evidence>
<dbReference type="InterPro" id="IPR048503">
    <property type="entry name" value="NamZ_C"/>
</dbReference>
<dbReference type="Gene3D" id="3.90.1150.140">
    <property type="match status" value="1"/>
</dbReference>
<keyword evidence="1" id="KW-0732">Signal</keyword>
<evidence type="ECO:0000259" key="3">
    <source>
        <dbReference type="Pfam" id="PF20732"/>
    </source>
</evidence>
<reference evidence="4 5" key="1">
    <citation type="submission" date="2018-05" db="EMBL/GenBank/DDBJ databases">
        <title>Genomic Encyclopedia of Archaeal and Bacterial Type Strains, Phase II (KMG-II): from individual species to whole genera.</title>
        <authorList>
            <person name="Goeker M."/>
        </authorList>
    </citation>
    <scope>NUCLEOTIDE SEQUENCE [LARGE SCALE GENOMIC DNA]</scope>
    <source>
        <strain evidence="4 5">DSM 45184</strain>
    </source>
</reference>
<dbReference type="OrthoDB" id="9801061at2"/>
<evidence type="ECO:0000256" key="1">
    <source>
        <dbReference type="SAM" id="SignalP"/>
    </source>
</evidence>
<dbReference type="InterPro" id="IPR008302">
    <property type="entry name" value="NamZ"/>
</dbReference>
<sequence length="416" mass="45254">MRRNLLSAAGGVLAGMAAPITAARADSAPARKRVRTGMDRLAATKWAALDGERVGVVSNLTAVDRDYRHLVDRMHADGVRIAAIFGPEHGFRGSAPVGGGGRRTDRRTGLPVYDGYLATLDGWKSMLTEAGVTTVVFDMQDIGARFYTYIWTLYDSMAAAAELKLRYLVLDRPNPIGGRADGPMLTPAFASGVGKKEIVQRHGMTVGELAGLYRGEWLPAVRLEVLACEGWHGGLFAADTDVPWVMPSPNMPTPDTALVYPGTCLFEGVASLSEGRGTTRPFELAGAPGLDFRWRDRLAGLDLPGVGFREAYFEPRIGKFVDELCVGVEVRVDDPASFDPIGTATAMLIEAKRYPGFAWREDPGPRPYFVDKLAGSDRFRTMIDAGAPLAEVTGAWRDELAAFVRRRTPHLLYPRP</sequence>
<dbReference type="Pfam" id="PF20732">
    <property type="entry name" value="NamZ_C"/>
    <property type="match status" value="1"/>
</dbReference>
<dbReference type="PIRSF" id="PIRSF016719">
    <property type="entry name" value="UCP016719"/>
    <property type="match status" value="1"/>
</dbReference>
<accession>A0A316FF90</accession>
<dbReference type="Pfam" id="PF07075">
    <property type="entry name" value="NamZ_N"/>
    <property type="match status" value="1"/>
</dbReference>
<feature type="signal peptide" evidence="1">
    <location>
        <begin position="1"/>
        <end position="22"/>
    </location>
</feature>
<name>A0A316FF90_9ACTN</name>
<feature type="domain" description="Peptidoglycan beta-N-acetylmuramidase NamZ N-terminal" evidence="2">
    <location>
        <begin position="54"/>
        <end position="254"/>
    </location>
</feature>
<dbReference type="Gene3D" id="3.40.50.12170">
    <property type="entry name" value="Uncharacterised protein PF07075, DUF1343"/>
    <property type="match status" value="1"/>
</dbReference>
<gene>
    <name evidence="4" type="ORF">BC793_107178</name>
</gene>
<protein>
    <submittedName>
        <fullName evidence="4">Uncharacterized protein YbbC (DUF1343 family)</fullName>
    </submittedName>
</protein>
<evidence type="ECO:0000313" key="4">
    <source>
        <dbReference type="EMBL" id="PWK47568.1"/>
    </source>
</evidence>
<keyword evidence="5" id="KW-1185">Reference proteome</keyword>
<dbReference type="PANTHER" id="PTHR42915">
    <property type="entry name" value="HYPOTHETICAL 460 KDA PROTEIN IN FEUA-SIGW INTERGENIC REGION [PRECURSOR]"/>
    <property type="match status" value="1"/>
</dbReference>
<feature type="chain" id="PRO_5038500461" evidence="1">
    <location>
        <begin position="23"/>
        <end position="416"/>
    </location>
</feature>
<dbReference type="InterPro" id="IPR048502">
    <property type="entry name" value="NamZ_N"/>
</dbReference>